<dbReference type="GO" id="GO:0020037">
    <property type="term" value="F:heme binding"/>
    <property type="evidence" value="ECO:0007669"/>
    <property type="project" value="InterPro"/>
</dbReference>
<evidence type="ECO:0000256" key="3">
    <source>
        <dbReference type="ARBA" id="ARBA00022723"/>
    </source>
</evidence>
<evidence type="ECO:0000256" key="4">
    <source>
        <dbReference type="ARBA" id="ARBA00022982"/>
    </source>
</evidence>
<dbReference type="PANTHER" id="PTHR19328:SF75">
    <property type="entry name" value="ALDOSE SUGAR DEHYDROGENASE YLII"/>
    <property type="match status" value="1"/>
</dbReference>
<feature type="transmembrane region" description="Helical" evidence="7">
    <location>
        <begin position="53"/>
        <end position="73"/>
    </location>
</feature>
<keyword evidence="10" id="KW-1185">Reference proteome</keyword>
<name>A0A4U6R4P1_9GAMM</name>
<dbReference type="InterPro" id="IPR012938">
    <property type="entry name" value="Glc/Sorbosone_DH"/>
</dbReference>
<evidence type="ECO:0000259" key="8">
    <source>
        <dbReference type="PROSITE" id="PS51007"/>
    </source>
</evidence>
<dbReference type="GO" id="GO:0009055">
    <property type="term" value="F:electron transfer activity"/>
    <property type="evidence" value="ECO:0007669"/>
    <property type="project" value="InterPro"/>
</dbReference>
<evidence type="ECO:0000313" key="9">
    <source>
        <dbReference type="EMBL" id="TKV67256.1"/>
    </source>
</evidence>
<evidence type="ECO:0000256" key="1">
    <source>
        <dbReference type="ARBA" id="ARBA00022448"/>
    </source>
</evidence>
<dbReference type="Gene3D" id="1.10.760.10">
    <property type="entry name" value="Cytochrome c-like domain"/>
    <property type="match status" value="1"/>
</dbReference>
<keyword evidence="7" id="KW-0812">Transmembrane</keyword>
<dbReference type="Proteomes" id="UP000308488">
    <property type="component" value="Unassembled WGS sequence"/>
</dbReference>
<evidence type="ECO:0000256" key="7">
    <source>
        <dbReference type="SAM" id="Phobius"/>
    </source>
</evidence>
<dbReference type="SUPFAM" id="SSF50952">
    <property type="entry name" value="Soluble quinoprotein glucose dehydrogenase"/>
    <property type="match status" value="1"/>
</dbReference>
<dbReference type="SUPFAM" id="SSF46626">
    <property type="entry name" value="Cytochrome c"/>
    <property type="match status" value="1"/>
</dbReference>
<feature type="transmembrane region" description="Helical" evidence="7">
    <location>
        <begin position="111"/>
        <end position="130"/>
    </location>
</feature>
<keyword evidence="7" id="KW-0472">Membrane</keyword>
<evidence type="ECO:0000256" key="2">
    <source>
        <dbReference type="ARBA" id="ARBA00022617"/>
    </source>
</evidence>
<feature type="transmembrane region" description="Helical" evidence="7">
    <location>
        <begin position="136"/>
        <end position="156"/>
    </location>
</feature>
<dbReference type="InterPro" id="IPR011042">
    <property type="entry name" value="6-blade_b-propeller_TolB-like"/>
</dbReference>
<evidence type="ECO:0000256" key="5">
    <source>
        <dbReference type="ARBA" id="ARBA00023004"/>
    </source>
</evidence>
<dbReference type="Pfam" id="PF07995">
    <property type="entry name" value="GSDH"/>
    <property type="match status" value="1"/>
</dbReference>
<dbReference type="InterPro" id="IPR002327">
    <property type="entry name" value="Cyt_c_1A/1B"/>
</dbReference>
<keyword evidence="1" id="KW-0813">Transport</keyword>
<evidence type="ECO:0000256" key="6">
    <source>
        <dbReference type="PROSITE-ProRule" id="PRU00433"/>
    </source>
</evidence>
<dbReference type="GO" id="GO:0046872">
    <property type="term" value="F:metal ion binding"/>
    <property type="evidence" value="ECO:0007669"/>
    <property type="project" value="UniProtKB-KW"/>
</dbReference>
<dbReference type="PANTHER" id="PTHR19328">
    <property type="entry name" value="HEDGEHOG-INTERACTING PROTEIN"/>
    <property type="match status" value="1"/>
</dbReference>
<reference evidence="9 10" key="1">
    <citation type="submission" date="2019-05" db="EMBL/GenBank/DDBJ databases">
        <title>Marinobacter panjinensis sp. nov., a moderately halophilic bacterium isolated from sea tidal flat environment.</title>
        <authorList>
            <person name="Yang W."/>
            <person name="An M."/>
            <person name="He W."/>
            <person name="Luo X."/>
            <person name="Zhu L."/>
            <person name="Chen G."/>
            <person name="Zhang Y."/>
            <person name="Wang Y."/>
        </authorList>
    </citation>
    <scope>NUCLEOTIDE SEQUENCE [LARGE SCALE GENOMIC DNA]</scope>
    <source>
        <strain evidence="9 10">PJ-16</strain>
    </source>
</reference>
<dbReference type="AlphaFoldDB" id="A0A4U6R4P1"/>
<accession>A0A4U6R4P1</accession>
<feature type="domain" description="Cytochrome c" evidence="8">
    <location>
        <begin position="562"/>
        <end position="660"/>
    </location>
</feature>
<feature type="transmembrane region" description="Helical" evidence="7">
    <location>
        <begin position="163"/>
        <end position="181"/>
    </location>
</feature>
<keyword evidence="4" id="KW-0249">Electron transport</keyword>
<dbReference type="PRINTS" id="PR00604">
    <property type="entry name" value="CYTCHRMECIAB"/>
</dbReference>
<organism evidence="9 10">
    <name type="scientific">Marinobacter panjinensis</name>
    <dbReference type="NCBI Taxonomy" id="2576384"/>
    <lineage>
        <taxon>Bacteria</taxon>
        <taxon>Pseudomonadati</taxon>
        <taxon>Pseudomonadota</taxon>
        <taxon>Gammaproteobacteria</taxon>
        <taxon>Pseudomonadales</taxon>
        <taxon>Marinobacteraceae</taxon>
        <taxon>Marinobacter</taxon>
    </lineage>
</organism>
<dbReference type="EMBL" id="SZYH01000001">
    <property type="protein sequence ID" value="TKV67256.1"/>
    <property type="molecule type" value="Genomic_DNA"/>
</dbReference>
<dbReference type="PROSITE" id="PS51007">
    <property type="entry name" value="CYTC"/>
    <property type="match status" value="1"/>
</dbReference>
<feature type="transmembrane region" description="Helical" evidence="7">
    <location>
        <begin position="85"/>
        <end position="104"/>
    </location>
</feature>
<evidence type="ECO:0000313" key="10">
    <source>
        <dbReference type="Proteomes" id="UP000308488"/>
    </source>
</evidence>
<comment type="caution">
    <text evidence="9">The sequence shown here is derived from an EMBL/GenBank/DDBJ whole genome shotgun (WGS) entry which is preliminary data.</text>
</comment>
<proteinExistence type="predicted"/>
<dbReference type="InterPro" id="IPR036909">
    <property type="entry name" value="Cyt_c-like_dom_sf"/>
</dbReference>
<keyword evidence="3 6" id="KW-0479">Metal-binding</keyword>
<keyword evidence="2 6" id="KW-0349">Heme</keyword>
<gene>
    <name evidence="9" type="ORF">FDP08_03720</name>
</gene>
<keyword evidence="5 6" id="KW-0408">Iron</keyword>
<dbReference type="InterPro" id="IPR009056">
    <property type="entry name" value="Cyt_c-like_dom"/>
</dbReference>
<keyword evidence="7" id="KW-1133">Transmembrane helix</keyword>
<dbReference type="InterPro" id="IPR011041">
    <property type="entry name" value="Quinoprot_gluc/sorb_DH_b-prop"/>
</dbReference>
<protein>
    <recommendedName>
        <fullName evidence="8">Cytochrome c domain-containing protein</fullName>
    </recommendedName>
</protein>
<sequence>MENLLFRYRNHAWYEPSETGAYLKMGYGRRDGIIDLFQIDGNKRLPAVTLFRVLKWGSWHGLVTIALSLLVSVMLGLDRAPSDSWLPAAYVIGFYLALSLVIIAATPRPKLLFGLWVTMALLAMVTGYLGLHKLGLASAVPALFTGLVLAALAALAPHLGWRGRLTVLVASALAATAGLLIDKTPNSPRSEPMTTMSSALYPLELRRFEGLVTIPAADGGALAVLPDGLLLAGGDGSFQWLAGTEGLSARTALQLDLPAPADRAAYLADFDNPALAPRLRLTDVIFAPGAKPTRLFAAHQAWASTERCYTMRVSVLALDWDADSSPRAADAWTTLYDSAPCLTAEGQFDDSETGGRLAWAPDGALLLTLGDTGFSGLDGSMPFAQAEEDNAYGKIWRIDPDTGAARIVSIGHRNPQGLVVAQNGRVWSSEHGPQGGDEINLIREGANYGWPLVTYGTNYGSTSWPLDLDGFNHRGFAEPALSFVPSVATSAIIEVTGPMFARWKGDLLLATLRSNRLYRLRPVGNRIVYSEAMFLGERLRDLAELPDGSIVAWVDRGVLLELRTSAKTSAFGRFCKGCHAPTFGAPAGPPLAGLIGREVATVPGFNYSPALTALGGVWDEARLDAFLRAPQAFAPGTSMVLPPLDDAVRAELIDYFTVANPD</sequence>
<dbReference type="OrthoDB" id="9770043at2"/>
<dbReference type="Gene3D" id="2.120.10.30">
    <property type="entry name" value="TolB, C-terminal domain"/>
    <property type="match status" value="1"/>
</dbReference>